<dbReference type="EMBL" id="BDGJ01000039">
    <property type="protein sequence ID" value="GAW91907.1"/>
    <property type="molecule type" value="Genomic_DNA"/>
</dbReference>
<keyword evidence="2" id="KW-1185">Reference proteome</keyword>
<comment type="caution">
    <text evidence="1">The sequence shown here is derived from an EMBL/GenBank/DDBJ whole genome shotgun (WGS) entry which is preliminary data.</text>
</comment>
<sequence length="60" mass="6660">LSSVAPEADYTRVITDLNRVKAVKLSMNGKEFVVRTELRGDAYLAFKAVGARPPQRVLQL</sequence>
<proteinExistence type="predicted"/>
<name>A0A1Z5HRB7_9FIRM</name>
<dbReference type="Proteomes" id="UP000197032">
    <property type="component" value="Unassembled WGS sequence"/>
</dbReference>
<evidence type="ECO:0000313" key="1">
    <source>
        <dbReference type="EMBL" id="GAW91907.1"/>
    </source>
</evidence>
<protein>
    <submittedName>
        <fullName evidence="1">Transposase IS200</fullName>
    </submittedName>
</protein>
<feature type="non-terminal residue" evidence="1">
    <location>
        <position position="1"/>
    </location>
</feature>
<reference evidence="2" key="1">
    <citation type="journal article" date="2017" name="Appl. Environ. Microbiol.">
        <title>Genomic analysis of Calderihabitans maritimus KKC1, a thermophilic hydrogenogenic carboxydotrophic bacterium isolated from marine sediment.</title>
        <authorList>
            <person name="Omae K."/>
            <person name="Yoneda Y."/>
            <person name="Fukuyama Y."/>
            <person name="Yoshida T."/>
            <person name="Sako Y."/>
        </authorList>
    </citation>
    <scope>NUCLEOTIDE SEQUENCE [LARGE SCALE GENOMIC DNA]</scope>
    <source>
        <strain evidence="2">KKC1</strain>
    </source>
</reference>
<accession>A0A1Z5HRB7</accession>
<gene>
    <name evidence="1" type="ORF">KKC1_10680</name>
</gene>
<evidence type="ECO:0000313" key="2">
    <source>
        <dbReference type="Proteomes" id="UP000197032"/>
    </source>
</evidence>
<dbReference type="AlphaFoldDB" id="A0A1Z5HRB7"/>
<organism evidence="1 2">
    <name type="scientific">Calderihabitans maritimus</name>
    <dbReference type="NCBI Taxonomy" id="1246530"/>
    <lineage>
        <taxon>Bacteria</taxon>
        <taxon>Bacillati</taxon>
        <taxon>Bacillota</taxon>
        <taxon>Clostridia</taxon>
        <taxon>Neomoorellales</taxon>
        <taxon>Calderihabitantaceae</taxon>
        <taxon>Calderihabitans</taxon>
    </lineage>
</organism>